<protein>
    <submittedName>
        <fullName evidence="2">Uncharacterized protein</fullName>
    </submittedName>
</protein>
<keyword evidence="1" id="KW-0472">Membrane</keyword>
<name>A0A0C2MM70_THEKT</name>
<evidence type="ECO:0000313" key="3">
    <source>
        <dbReference type="Proteomes" id="UP000031668"/>
    </source>
</evidence>
<reference evidence="2 3" key="1">
    <citation type="journal article" date="2014" name="Genome Biol. Evol.">
        <title>The genome of the myxosporean Thelohanellus kitauei shows adaptations to nutrient acquisition within its fish host.</title>
        <authorList>
            <person name="Yang Y."/>
            <person name="Xiong J."/>
            <person name="Zhou Z."/>
            <person name="Huo F."/>
            <person name="Miao W."/>
            <person name="Ran C."/>
            <person name="Liu Y."/>
            <person name="Zhang J."/>
            <person name="Feng J."/>
            <person name="Wang M."/>
            <person name="Wang M."/>
            <person name="Wang L."/>
            <person name="Yao B."/>
        </authorList>
    </citation>
    <scope>NUCLEOTIDE SEQUENCE [LARGE SCALE GENOMIC DNA]</scope>
    <source>
        <strain evidence="2">Wuqing</strain>
    </source>
</reference>
<comment type="caution">
    <text evidence="2">The sequence shown here is derived from an EMBL/GenBank/DDBJ whole genome shotgun (WGS) entry which is preliminary data.</text>
</comment>
<dbReference type="EMBL" id="JWZT01002870">
    <property type="protein sequence ID" value="KII68316.1"/>
    <property type="molecule type" value="Genomic_DNA"/>
</dbReference>
<accession>A0A0C2MM70</accession>
<evidence type="ECO:0000313" key="2">
    <source>
        <dbReference type="EMBL" id="KII68316.1"/>
    </source>
</evidence>
<keyword evidence="1" id="KW-1133">Transmembrane helix</keyword>
<organism evidence="2 3">
    <name type="scientific">Thelohanellus kitauei</name>
    <name type="common">Myxosporean</name>
    <dbReference type="NCBI Taxonomy" id="669202"/>
    <lineage>
        <taxon>Eukaryota</taxon>
        <taxon>Metazoa</taxon>
        <taxon>Cnidaria</taxon>
        <taxon>Myxozoa</taxon>
        <taxon>Myxosporea</taxon>
        <taxon>Bivalvulida</taxon>
        <taxon>Platysporina</taxon>
        <taxon>Myxobolidae</taxon>
        <taxon>Thelohanellus</taxon>
    </lineage>
</organism>
<gene>
    <name evidence="2" type="ORF">RF11_06759</name>
</gene>
<keyword evidence="3" id="KW-1185">Reference proteome</keyword>
<evidence type="ECO:0000256" key="1">
    <source>
        <dbReference type="SAM" id="Phobius"/>
    </source>
</evidence>
<feature type="transmembrane region" description="Helical" evidence="1">
    <location>
        <begin position="202"/>
        <end position="220"/>
    </location>
</feature>
<dbReference type="Proteomes" id="UP000031668">
    <property type="component" value="Unassembled WGS sequence"/>
</dbReference>
<proteinExistence type="predicted"/>
<keyword evidence="1" id="KW-0812">Transmembrane</keyword>
<sequence>METGVLSPKTSLFNHSDFEIVVDANFSIIIRTSESNKSKIGPPIFISQGDIKNISFNDRRDTLFIEMRDSSSRILVQTKCDSLTLSDGINISNCKTSFYAGNHSDSIYRLDSNFTFFFKYGIEDKFTEQSLRIDPKTEAIDHIQFYLHSLNVTIKHFTHSNTVTYTETFIDTEQYESTTSQVLESYREYPEASNIEHNRNVLVFYSTLTVSVMIIVFTITKAKKKGPKRKDLKGEDIYSDILNDDEICSNDLNYDDLCSND</sequence>
<dbReference type="AlphaFoldDB" id="A0A0C2MM70"/>